<keyword evidence="2" id="KW-1185">Reference proteome</keyword>
<proteinExistence type="predicted"/>
<protein>
    <recommendedName>
        <fullName evidence="3">Tetratricopeptide repeat protein</fullName>
    </recommendedName>
</protein>
<dbReference type="EMBL" id="JABAHY010000001">
    <property type="protein sequence ID" value="NLS08872.1"/>
    <property type="molecule type" value="Genomic_DNA"/>
</dbReference>
<dbReference type="Gene3D" id="1.25.40.10">
    <property type="entry name" value="Tetratricopeptide repeat domain"/>
    <property type="match status" value="2"/>
</dbReference>
<sequence length="596" mass="64312">MKGESADLSVEIPGSAPLNRRLQSLLRSTGPSQPRAETARGWVDLAYEAAYGERYAAAAEAARQGLTAPGAKDPENRLMLLRILSGVYEMRGESERSAPFLRQRVDLLRRLGRMRQADVEDRLGPMLLREPDRVEAEILARLAEELDDGSGPSVERADVLSSLAVRRLHDEGPDAALPLIGEACEILEQLDRRQALAGARMFLAHTQLLTEDPDAALVTADKVLSGESNRAIRGAMSMLRATIHHQAERPTEAVADAMQSTELYSACAVRKGAASAAALLAGITSSLNQSEVAVLAWRVAVQQAELGEFPESRMLSLALGQQLLEMEDHAEAEKVLDALSLRLAGAEDEHSTRGRALMGLGHAVTQQKRPLEAMSHWDEAAQQFLAAQELDEAARAHLAAGALAASLDRVDSARHHYERGLKLADQGEDTDPLMLLQALHSLGHLLCRHEEEAGLQYLERALAVANEHGTDWQQADITDTKARSLTALGRGSEAVSTALAAADLFTEAGDEEAAADAEIFAATVLLQSNQAKEAELVFRMAAESREISLPLLITILEGRIEALRDLGGEDAAVELEGELEAAKAQLASEEDPQREG</sequence>
<dbReference type="Proteomes" id="UP000523139">
    <property type="component" value="Unassembled WGS sequence"/>
</dbReference>
<comment type="caution">
    <text evidence="1">The sequence shown here is derived from an EMBL/GenBank/DDBJ whole genome shotgun (WGS) entry which is preliminary data.</text>
</comment>
<dbReference type="SUPFAM" id="SSF48452">
    <property type="entry name" value="TPR-like"/>
    <property type="match status" value="2"/>
</dbReference>
<gene>
    <name evidence="1" type="ORF">HGQ17_02415</name>
</gene>
<dbReference type="AlphaFoldDB" id="A0A7X8YD85"/>
<evidence type="ECO:0000313" key="2">
    <source>
        <dbReference type="Proteomes" id="UP000523139"/>
    </source>
</evidence>
<evidence type="ECO:0008006" key="3">
    <source>
        <dbReference type="Google" id="ProtNLM"/>
    </source>
</evidence>
<dbReference type="RefSeq" id="WP_168886345.1">
    <property type="nucleotide sequence ID" value="NZ_JABAHY010000001.1"/>
</dbReference>
<dbReference type="InterPro" id="IPR011990">
    <property type="entry name" value="TPR-like_helical_dom_sf"/>
</dbReference>
<organism evidence="1 2">
    <name type="scientific">Nesterenkonia sedimenti</name>
    <dbReference type="NCBI Taxonomy" id="1463632"/>
    <lineage>
        <taxon>Bacteria</taxon>
        <taxon>Bacillati</taxon>
        <taxon>Actinomycetota</taxon>
        <taxon>Actinomycetes</taxon>
        <taxon>Micrococcales</taxon>
        <taxon>Micrococcaceae</taxon>
        <taxon>Nesterenkonia</taxon>
    </lineage>
</organism>
<accession>A0A7X8YD85</accession>
<evidence type="ECO:0000313" key="1">
    <source>
        <dbReference type="EMBL" id="NLS08872.1"/>
    </source>
</evidence>
<name>A0A7X8YD85_9MICC</name>
<reference evidence="1 2" key="1">
    <citation type="submission" date="2020-04" db="EMBL/GenBank/DDBJ databases">
        <title>Nesterenkonia sp. nov., isolated from marine sediment.</title>
        <authorList>
            <person name="Zhang G."/>
        </authorList>
    </citation>
    <scope>NUCLEOTIDE SEQUENCE [LARGE SCALE GENOMIC DNA]</scope>
    <source>
        <strain evidence="1 2">MY13</strain>
    </source>
</reference>